<accession>A0ABZ3F198</accession>
<keyword evidence="3" id="KW-1185">Reference proteome</keyword>
<dbReference type="Pfam" id="PF12392">
    <property type="entry name" value="DUF3656"/>
    <property type="match status" value="1"/>
</dbReference>
<gene>
    <name evidence="2" type="ORF">V6984_11315</name>
</gene>
<proteinExistence type="predicted"/>
<dbReference type="Pfam" id="PF01136">
    <property type="entry name" value="Peptidase_U32"/>
    <property type="match status" value="2"/>
</dbReference>
<name>A0ABZ3F198_9FIRM</name>
<dbReference type="Proteomes" id="UP001451571">
    <property type="component" value="Chromosome"/>
</dbReference>
<organism evidence="2 3">
    <name type="scientific">Kineothrix sedimenti</name>
    <dbReference type="NCBI Taxonomy" id="3123317"/>
    <lineage>
        <taxon>Bacteria</taxon>
        <taxon>Bacillati</taxon>
        <taxon>Bacillota</taxon>
        <taxon>Clostridia</taxon>
        <taxon>Lachnospirales</taxon>
        <taxon>Lachnospiraceae</taxon>
        <taxon>Kineothrix</taxon>
    </lineage>
</organism>
<evidence type="ECO:0000259" key="1">
    <source>
        <dbReference type="Pfam" id="PF12392"/>
    </source>
</evidence>
<protein>
    <submittedName>
        <fullName evidence="2">U32 family peptidase</fullName>
    </submittedName>
</protein>
<feature type="domain" description="Peptidase U32 collagenase" evidence="1">
    <location>
        <begin position="310"/>
        <end position="421"/>
    </location>
</feature>
<dbReference type="InterPro" id="IPR020988">
    <property type="entry name" value="Pept_U32_collagenase"/>
</dbReference>
<dbReference type="InterPro" id="IPR051454">
    <property type="entry name" value="RNA/ubiquinone_mod_enzymes"/>
</dbReference>
<evidence type="ECO:0000313" key="3">
    <source>
        <dbReference type="Proteomes" id="UP001451571"/>
    </source>
</evidence>
<sequence length="735" mass="82943">MKKVELLAPAGNYECFLGAVHAGADAVYLGGNKFGARAYADNFSEEEIINAVKHAHIYGRKIYLTLNTLVKESEFAEIYDYLQPFYQAGLDGVIIQDMGVFCAVGKWFPGLERHISTQMTVTGSYGAAYVKGLGATRIVPARELSLAEIRNIKSEVDIEIEAFVHGAVCYCYSGQCLFSSIIGGRSGNRGRCAQPCRLPYSVEGKKENYPLSLKDMCTIELIPELIEAGIDSFKIEGRMKSPEYVSGVTALYRKYIDKYYDDGGAGYLVKKEDMEELRSLYIRSEISEGYYHKHNGSDMITLDNPSYGGRDEILSQRIREEYLQGDHRLAVTGKTRLYKNSPAYFALVYKNITAAVYGNIVEEALKQPMNEESIRKQLSKSGNTAFNLDSIEIDMESDIFIPVKALNDLRRIACDALAEKIIANNGLAYPGRKETAGASSNTGKPATISPINKITLHASIQTEEQLGIALKSNISRIYISSDLLETSGAIETTLRNNKKDINFYLAMPHIIRDYDKIFLDKMKALLEGELFSGVLIRNQEELQWLKKFSYSKDIVTDSNLYIWNKEAYEAYKDECVERYLPHELNFKEIARLMEAVGSNALSQIAYGRIPMMVTANCISKTMGFCRKTKENKEAESISGTPFLTDRYRKRFPVYLNCRHCYNIIYNSVPLSLHQSLYKMMKLGVSTFRLDFTMEKGKDVQDIISFYENRIKNTGKDEAKPPFAEYTNAHLNRGVE</sequence>
<dbReference type="PANTHER" id="PTHR30217">
    <property type="entry name" value="PEPTIDASE U32 FAMILY"/>
    <property type="match status" value="1"/>
</dbReference>
<reference evidence="2 3" key="1">
    <citation type="submission" date="2024-02" db="EMBL/GenBank/DDBJ databases">
        <title>Bacterial strain from lacustrine sediment.</title>
        <authorList>
            <person name="Petit C."/>
            <person name="Fadhlaoui K."/>
        </authorList>
    </citation>
    <scope>NUCLEOTIDE SEQUENCE [LARGE SCALE GENOMIC DNA]</scope>
    <source>
        <strain evidence="2 3">IPX-CK</strain>
    </source>
</reference>
<evidence type="ECO:0000313" key="2">
    <source>
        <dbReference type="EMBL" id="XAH76316.1"/>
    </source>
</evidence>
<dbReference type="EMBL" id="CP146256">
    <property type="protein sequence ID" value="XAH76316.1"/>
    <property type="molecule type" value="Genomic_DNA"/>
</dbReference>
<dbReference type="InterPro" id="IPR001539">
    <property type="entry name" value="Peptidase_U32"/>
</dbReference>
<dbReference type="PANTHER" id="PTHR30217:SF10">
    <property type="entry name" value="23S RRNA 5-HYDROXYCYTIDINE C2501 SYNTHASE"/>
    <property type="match status" value="1"/>
</dbReference>
<dbReference type="RefSeq" id="WP_342759892.1">
    <property type="nucleotide sequence ID" value="NZ_CP146256.1"/>
</dbReference>